<reference evidence="4 5" key="1">
    <citation type="submission" date="2016-08" db="EMBL/GenBank/DDBJ databases">
        <title>Draft genome of Fabibacter sp. strain SK-8.</title>
        <authorList>
            <person name="Wong S.-K."/>
            <person name="Hamasaki K."/>
            <person name="Yoshizawa S."/>
        </authorList>
    </citation>
    <scope>NUCLEOTIDE SEQUENCE [LARGE SCALE GENOMIC DNA]</scope>
    <source>
        <strain evidence="4 5">SK-8</strain>
    </source>
</reference>
<name>A0A1E5T558_9BACT</name>
<dbReference type="GO" id="GO:0006508">
    <property type="term" value="P:proteolysis"/>
    <property type="evidence" value="ECO:0007669"/>
    <property type="project" value="InterPro"/>
</dbReference>
<dbReference type="InterPro" id="IPR001375">
    <property type="entry name" value="Peptidase_S9_cat"/>
</dbReference>
<proteinExistence type="predicted"/>
<evidence type="ECO:0000259" key="3">
    <source>
        <dbReference type="Pfam" id="PF00326"/>
    </source>
</evidence>
<feature type="domain" description="Peptidase S9 prolyl oligopeptidase catalytic" evidence="3">
    <location>
        <begin position="781"/>
        <end position="950"/>
    </location>
</feature>
<dbReference type="GO" id="GO:0004252">
    <property type="term" value="F:serine-type endopeptidase activity"/>
    <property type="evidence" value="ECO:0007669"/>
    <property type="project" value="TreeGrafter"/>
</dbReference>
<accession>A0A1E5T558</accession>
<organism evidence="4 5">
    <name type="scientific">Roseivirga misakiensis</name>
    <dbReference type="NCBI Taxonomy" id="1563681"/>
    <lineage>
        <taxon>Bacteria</taxon>
        <taxon>Pseudomonadati</taxon>
        <taxon>Bacteroidota</taxon>
        <taxon>Cytophagia</taxon>
        <taxon>Cytophagales</taxon>
        <taxon>Roseivirgaceae</taxon>
        <taxon>Roseivirga</taxon>
    </lineage>
</organism>
<dbReference type="InterPro" id="IPR011042">
    <property type="entry name" value="6-blade_b-propeller_TolB-like"/>
</dbReference>
<dbReference type="InterPro" id="IPR029058">
    <property type="entry name" value="AB_hydrolase_fold"/>
</dbReference>
<dbReference type="Gene3D" id="3.40.50.1820">
    <property type="entry name" value="alpha/beta hydrolase"/>
    <property type="match status" value="1"/>
</dbReference>
<dbReference type="Gene3D" id="2.120.10.30">
    <property type="entry name" value="TolB, C-terminal domain"/>
    <property type="match status" value="2"/>
</dbReference>
<dbReference type="AlphaFoldDB" id="A0A1E5T558"/>
<feature type="signal peptide" evidence="2">
    <location>
        <begin position="1"/>
        <end position="20"/>
    </location>
</feature>
<evidence type="ECO:0000256" key="1">
    <source>
        <dbReference type="ARBA" id="ARBA00022801"/>
    </source>
</evidence>
<dbReference type="RefSeq" id="WP_069833805.1">
    <property type="nucleotide sequence ID" value="NZ_MDGQ01000003.1"/>
</dbReference>
<dbReference type="STRING" id="1563681.BFP71_02115"/>
<evidence type="ECO:0000256" key="2">
    <source>
        <dbReference type="SAM" id="SignalP"/>
    </source>
</evidence>
<keyword evidence="5" id="KW-1185">Reference proteome</keyword>
<gene>
    <name evidence="4" type="ORF">BFP71_02115</name>
</gene>
<dbReference type="PANTHER" id="PTHR42776">
    <property type="entry name" value="SERINE PEPTIDASE S9 FAMILY MEMBER"/>
    <property type="match status" value="1"/>
</dbReference>
<keyword evidence="1" id="KW-0378">Hydrolase</keyword>
<dbReference type="EMBL" id="MDGQ01000003">
    <property type="protein sequence ID" value="OEK06493.1"/>
    <property type="molecule type" value="Genomic_DNA"/>
</dbReference>
<comment type="caution">
    <text evidence="4">The sequence shown here is derived from an EMBL/GenBank/DDBJ whole genome shotgun (WGS) entry which is preliminary data.</text>
</comment>
<dbReference type="SUPFAM" id="SSF53474">
    <property type="entry name" value="alpha/beta-Hydrolases"/>
    <property type="match status" value="1"/>
</dbReference>
<evidence type="ECO:0000313" key="5">
    <source>
        <dbReference type="Proteomes" id="UP000095552"/>
    </source>
</evidence>
<evidence type="ECO:0000313" key="4">
    <source>
        <dbReference type="EMBL" id="OEK06493.1"/>
    </source>
</evidence>
<dbReference type="PANTHER" id="PTHR42776:SF27">
    <property type="entry name" value="DIPEPTIDYL PEPTIDASE FAMILY MEMBER 6"/>
    <property type="match status" value="1"/>
</dbReference>
<feature type="chain" id="PRO_5009185968" evidence="2">
    <location>
        <begin position="21"/>
        <end position="975"/>
    </location>
</feature>
<dbReference type="SUPFAM" id="SSF82171">
    <property type="entry name" value="DPP6 N-terminal domain-like"/>
    <property type="match status" value="1"/>
</dbReference>
<protein>
    <submittedName>
        <fullName evidence="4">Acylaminoacyl-peptidase</fullName>
    </submittedName>
</protein>
<dbReference type="OrthoDB" id="9812921at2"/>
<keyword evidence="2" id="KW-0732">Signal</keyword>
<sequence length="975" mass="110368">MRKQLLTIWVLFLFASIATAQEKKPMSWQDIPTWKYMQGNSFRVSPDGQWIAYAIVASEADGELILKKLSEPDSLAKSFPIGSTTFPSIQFSDDSKWIAFKEYPKFSQRQANKGPRSKPLRDKLSLLELGTDEKKTFENVISFSFNNEQASQLAINLAKDGNSKARGSDLLIYHLNADKSQNIGNVTEFRFNKSGSHLAYVVDAANKTGNGIYLMDMASNSTQILDSDDAAYKFINWTEKGEAFAALKMVEDKKYKQPHGKVVGVKNLKKPQITLYDAQKDTTGFDQSYTISGNRRPMWSEDLTRLFYGIHPLELVKKPSPKKELDKDSMKLAQAKAVEKIMADTSLKSIADLQKAIAKVDAKKGKPKKKANVDQPDMTIWHWNDSRLQSRQQVTERQDKNYSMWAMYDVASAKHTALQDESMKSLSIFPKHLYAIGSDNQNYELDINLDGQRYSDFYLVDLKTGTRKELFTKFYLPSFWSNPSPSTDGTKFIYAEDGHYFVHDIIKGSTTNITENLPVTFVDVEDDHNVEKPMVGVLGWSSDSKYVLLRDGWDIWQVPLQGKAKPVNLTQNGRKEGIRYQYRFGLDPEEKGIDLTKTVYLRTYGEWNKKSGVATLSPTKKSGLKPGATSLIWEDANIGNLRKAKNADVVFFGKQTFNTPPEMFMTDLSLSSPKQVTKNTPDADKYAWSEGTQLVDYVTDKGDSLQGALFLPANYEKGKKYPTVVYYYEKLSQTRHNWSNPSFGGTGWNPTMYTSNGYAVFIPDIVYKLDDPGMSAVWAVLPAVKAAIATGVIDADNIGIHGHSWGGYQTSFLITQTDMFKAAAAGAPLTNMVSMYDLIYWNSGGGNMSIFEASQGRFRGAPWENWDSYLRNSPVYHVKKVNTPLLMLHNDKDGAVDFTQGIEYYSALRRLKKPVVLVQYKGENHGLRKLENRKDYSVRMMEFFDHHLKGHKAPDWLDKGINKLDLKEHLEKRSF</sequence>
<dbReference type="Proteomes" id="UP000095552">
    <property type="component" value="Unassembled WGS sequence"/>
</dbReference>
<dbReference type="Pfam" id="PF00326">
    <property type="entry name" value="Peptidase_S9"/>
    <property type="match status" value="1"/>
</dbReference>